<keyword evidence="1" id="KW-0406">Ion transport</keyword>
<dbReference type="AlphaFoldDB" id="A0AAD8CD23"/>
<keyword evidence="1" id="KW-0813">Transport</keyword>
<keyword evidence="1" id="KW-0407">Ion channel</keyword>
<dbReference type="PANTHER" id="PTHR45638">
    <property type="entry name" value="CYCLIC NUCLEOTIDE-GATED CATION CHANNEL SUBUNIT A"/>
    <property type="match status" value="1"/>
</dbReference>
<accession>A0AAD8CD23</accession>
<dbReference type="InterPro" id="IPR050866">
    <property type="entry name" value="CNG_cation_channel"/>
</dbReference>
<dbReference type="GO" id="GO:0005221">
    <property type="term" value="F:intracellularly cyclic nucleotide-activated monoatomic cation channel activity"/>
    <property type="evidence" value="ECO:0007669"/>
    <property type="project" value="InterPro"/>
</dbReference>
<dbReference type="InterPro" id="IPR018490">
    <property type="entry name" value="cNMP-bd_dom_sf"/>
</dbReference>
<keyword evidence="4" id="KW-1185">Reference proteome</keyword>
<dbReference type="Proteomes" id="UP001230051">
    <property type="component" value="Unassembled WGS sequence"/>
</dbReference>
<evidence type="ECO:0000313" key="3">
    <source>
        <dbReference type="EMBL" id="KAK1120692.1"/>
    </source>
</evidence>
<dbReference type="InterPro" id="IPR000595">
    <property type="entry name" value="cNMP-bd_dom"/>
</dbReference>
<proteinExistence type="predicted"/>
<sequence length="123" mass="14103">MFFIEKGEVDVLSQDERSVMVTLKAGQYFGEGSLLFSEPRSTSIRASTNCDMYVLDKKDLDSTVKYYPDICKEIRDSAIAKREQLLKLKAQQVLISNMETVKNDKFDAGVRNTYYQKSPKENI</sequence>
<keyword evidence="1" id="KW-1071">Ligand-gated ion channel</keyword>
<comment type="caution">
    <text evidence="3">The sequence shown here is derived from an EMBL/GenBank/DDBJ whole genome shotgun (WGS) entry which is preliminary data.</text>
</comment>
<name>A0AAD8CD23_ACIOX</name>
<dbReference type="Gene3D" id="2.60.120.10">
    <property type="entry name" value="Jelly Rolls"/>
    <property type="match status" value="1"/>
</dbReference>
<dbReference type="GO" id="GO:0044877">
    <property type="term" value="F:protein-containing complex binding"/>
    <property type="evidence" value="ECO:0007669"/>
    <property type="project" value="TreeGrafter"/>
</dbReference>
<dbReference type="InterPro" id="IPR014710">
    <property type="entry name" value="RmlC-like_jellyroll"/>
</dbReference>
<evidence type="ECO:0000256" key="1">
    <source>
        <dbReference type="ARBA" id="ARBA00023286"/>
    </source>
</evidence>
<organism evidence="3 4">
    <name type="scientific">Acipenser oxyrinchus oxyrinchus</name>
    <dbReference type="NCBI Taxonomy" id="40147"/>
    <lineage>
        <taxon>Eukaryota</taxon>
        <taxon>Metazoa</taxon>
        <taxon>Chordata</taxon>
        <taxon>Craniata</taxon>
        <taxon>Vertebrata</taxon>
        <taxon>Euteleostomi</taxon>
        <taxon>Actinopterygii</taxon>
        <taxon>Chondrostei</taxon>
        <taxon>Acipenseriformes</taxon>
        <taxon>Acipenseridae</taxon>
        <taxon>Acipenser</taxon>
    </lineage>
</organism>
<dbReference type="GO" id="GO:0005249">
    <property type="term" value="F:voltage-gated potassium channel activity"/>
    <property type="evidence" value="ECO:0007669"/>
    <property type="project" value="TreeGrafter"/>
</dbReference>
<gene>
    <name evidence="3" type="ORF">AOXY_G38748</name>
</gene>
<dbReference type="EMBL" id="JAGXEW010002095">
    <property type="protein sequence ID" value="KAK1120692.1"/>
    <property type="molecule type" value="Genomic_DNA"/>
</dbReference>
<dbReference type="PANTHER" id="PTHR45638:SF19">
    <property type="entry name" value="CYCLIC NUCLEOTIDE-BINDING DOMAIN-CONTAINING PROTEIN"/>
    <property type="match status" value="1"/>
</dbReference>
<evidence type="ECO:0000259" key="2">
    <source>
        <dbReference type="PROSITE" id="PS50042"/>
    </source>
</evidence>
<feature type="domain" description="Cyclic nucleotide-binding" evidence="2">
    <location>
        <begin position="1"/>
        <end position="81"/>
    </location>
</feature>
<dbReference type="Pfam" id="PF00027">
    <property type="entry name" value="cNMP_binding"/>
    <property type="match status" value="1"/>
</dbReference>
<dbReference type="CDD" id="cd00038">
    <property type="entry name" value="CAP_ED"/>
    <property type="match status" value="1"/>
</dbReference>
<dbReference type="PROSITE" id="PS50042">
    <property type="entry name" value="CNMP_BINDING_3"/>
    <property type="match status" value="1"/>
</dbReference>
<protein>
    <recommendedName>
        <fullName evidence="2">Cyclic nucleotide-binding domain-containing protein</fullName>
    </recommendedName>
</protein>
<evidence type="ECO:0000313" key="4">
    <source>
        <dbReference type="Proteomes" id="UP001230051"/>
    </source>
</evidence>
<reference evidence="3" key="1">
    <citation type="submission" date="2022-02" db="EMBL/GenBank/DDBJ databases">
        <title>Atlantic sturgeon de novo genome assembly.</title>
        <authorList>
            <person name="Stock M."/>
            <person name="Klopp C."/>
            <person name="Guiguen Y."/>
            <person name="Cabau C."/>
            <person name="Parinello H."/>
            <person name="Santidrian Yebra-Pimentel E."/>
            <person name="Kuhl H."/>
            <person name="Dirks R.P."/>
            <person name="Guessner J."/>
            <person name="Wuertz S."/>
            <person name="Du K."/>
            <person name="Schartl M."/>
        </authorList>
    </citation>
    <scope>NUCLEOTIDE SEQUENCE</scope>
    <source>
        <strain evidence="3">STURGEONOMICS-FGT-2020</strain>
        <tissue evidence="3">Whole blood</tissue>
    </source>
</reference>
<dbReference type="SUPFAM" id="SSF51206">
    <property type="entry name" value="cAMP-binding domain-like"/>
    <property type="match status" value="1"/>
</dbReference>